<accession>A0ABX9VGQ8</accession>
<reference evidence="3 4" key="1">
    <citation type="submission" date="2018-10" db="EMBL/GenBank/DDBJ databases">
        <title>Roseomonas sp. nov., isolated from feces of Tibetan antelopes in the Qinghai-Tibet plateau, China.</title>
        <authorList>
            <person name="Tian Z."/>
        </authorList>
    </citation>
    <scope>NUCLEOTIDE SEQUENCE [LARGE SCALE GENOMIC DNA]</scope>
    <source>
        <strain evidence="3 4">Z23</strain>
    </source>
</reference>
<keyword evidence="4" id="KW-1185">Reference proteome</keyword>
<evidence type="ECO:0000313" key="4">
    <source>
        <dbReference type="Proteomes" id="UP000274097"/>
    </source>
</evidence>
<feature type="compositionally biased region" description="Low complexity" evidence="1">
    <location>
        <begin position="129"/>
        <end position="147"/>
    </location>
</feature>
<evidence type="ECO:0000256" key="1">
    <source>
        <dbReference type="SAM" id="MobiDB-lite"/>
    </source>
</evidence>
<name>A0ABX9VGQ8_9PROT</name>
<feature type="domain" description="HTH DNA binding" evidence="2">
    <location>
        <begin position="527"/>
        <end position="576"/>
    </location>
</feature>
<dbReference type="Proteomes" id="UP000274097">
    <property type="component" value="Unassembled WGS sequence"/>
</dbReference>
<evidence type="ECO:0000313" key="3">
    <source>
        <dbReference type="EMBL" id="RMI20161.1"/>
    </source>
</evidence>
<feature type="compositionally biased region" description="Basic and acidic residues" evidence="1">
    <location>
        <begin position="58"/>
        <end position="73"/>
    </location>
</feature>
<dbReference type="InterPro" id="IPR021068">
    <property type="entry name" value="HTH_DNA-bd"/>
</dbReference>
<dbReference type="EMBL" id="RFLX01000013">
    <property type="protein sequence ID" value="RMI20161.1"/>
    <property type="molecule type" value="Genomic_DNA"/>
</dbReference>
<dbReference type="Pfam" id="PF11972">
    <property type="entry name" value="HTH_13"/>
    <property type="match status" value="1"/>
</dbReference>
<gene>
    <name evidence="3" type="ORF">EBE87_16905</name>
</gene>
<feature type="compositionally biased region" description="Low complexity" evidence="1">
    <location>
        <begin position="1"/>
        <end position="36"/>
    </location>
</feature>
<protein>
    <recommendedName>
        <fullName evidence="2">HTH DNA binding domain-containing protein</fullName>
    </recommendedName>
</protein>
<feature type="region of interest" description="Disordered" evidence="1">
    <location>
        <begin position="1"/>
        <end position="147"/>
    </location>
</feature>
<comment type="caution">
    <text evidence="3">The sequence shown here is derived from an EMBL/GenBank/DDBJ whole genome shotgun (WGS) entry which is preliminary data.</text>
</comment>
<proteinExistence type="predicted"/>
<organism evidence="3 4">
    <name type="scientific">Teichococcus wenyumeiae</name>
    <dbReference type="NCBI Taxonomy" id="2478470"/>
    <lineage>
        <taxon>Bacteria</taxon>
        <taxon>Pseudomonadati</taxon>
        <taxon>Pseudomonadota</taxon>
        <taxon>Alphaproteobacteria</taxon>
        <taxon>Acetobacterales</taxon>
        <taxon>Roseomonadaceae</taxon>
        <taxon>Roseomonas</taxon>
    </lineage>
</organism>
<feature type="compositionally biased region" description="Basic residues" evidence="1">
    <location>
        <begin position="74"/>
        <end position="91"/>
    </location>
</feature>
<evidence type="ECO:0000259" key="2">
    <source>
        <dbReference type="Pfam" id="PF11972"/>
    </source>
</evidence>
<sequence>MPASSPLASSSGGAPSRRSCSSRASAARCRAAMAAAKPWMPGVGVGRAASGSQTWRRPRVDHGRQSPARERPLASRRRLCGLRPRSARHKAQPASSSTSRAKPAAARDSGSCRAGFSSTARPGRPNRPPSSTAAARKASSGRAGRISMSVASPSVRMVKRLLSVRGMGFRGCPAQASLDRPARRGRLFACISSAKLLSCHPSFRDHPAMTSEPLWDEEAAEADRPPWASRAAASAAALPAEALLRPLAEAEDALSRLDALAGAASPAVQAGLAARMALAEAAGWLAVEDIWVHPRDLALREARLTGSTTAALLGERLAAVLPATLQEAEAAPAEAPGDAAIEQALALARLLRRLATLQTVDPLDSAESFGLALGLLGAAQWPAVSAVPGVPAPDFGQWRTRFLQAGEDAPALLAAARGASTWARQAGEAEPARPAAVQALLVAAVLAKRRGRLRYVLLPFWCAFTGRMARQRPRLHDADWPAIFLAEVAEAARRGLSELDRLNAAADRAAALAATERRHGQAGKAAEIALRQPVVTAAGLAQQLGATPQGALLIIKRLMAAGVLREATGRASFRAFVV</sequence>